<comment type="caution">
    <text evidence="1">The sequence shown here is derived from an EMBL/GenBank/DDBJ whole genome shotgun (WGS) entry which is preliminary data.</text>
</comment>
<proteinExistence type="predicted"/>
<evidence type="ECO:0000313" key="1">
    <source>
        <dbReference type="EMBL" id="KZB79223.1"/>
    </source>
</evidence>
<name>A0A154M3Z1_9PSEU</name>
<reference evidence="1 2" key="1">
    <citation type="submission" date="2015-12" db="EMBL/GenBank/DDBJ databases">
        <title>Amycolatopsis regifaucium genome sequencing and assembly.</title>
        <authorList>
            <person name="Mayilraj S."/>
        </authorList>
    </citation>
    <scope>NUCLEOTIDE SEQUENCE [LARGE SCALE GENOMIC DNA]</scope>
    <source>
        <strain evidence="1 2">GY080</strain>
    </source>
</reference>
<organism evidence="1 2">
    <name type="scientific">Amycolatopsis regifaucium</name>
    <dbReference type="NCBI Taxonomy" id="546365"/>
    <lineage>
        <taxon>Bacteria</taxon>
        <taxon>Bacillati</taxon>
        <taxon>Actinomycetota</taxon>
        <taxon>Actinomycetes</taxon>
        <taxon>Pseudonocardiales</taxon>
        <taxon>Pseudonocardiaceae</taxon>
        <taxon>Amycolatopsis</taxon>
    </lineage>
</organism>
<dbReference type="EMBL" id="LQCI01000052">
    <property type="protein sequence ID" value="KZB79223.1"/>
    <property type="molecule type" value="Genomic_DNA"/>
</dbReference>
<sequence length="61" mass="6460">MTVRNGRSPALAELTAFLTGNGVATPKLPEFLLVLAELPLGRTGEICHRTLTRLAAACLGR</sequence>
<gene>
    <name evidence="1" type="ORF">AVL48_16620</name>
</gene>
<dbReference type="RefSeq" id="WP_061981008.1">
    <property type="nucleotide sequence ID" value="NZ_FOPQ01000002.1"/>
</dbReference>
<evidence type="ECO:0000313" key="2">
    <source>
        <dbReference type="Proteomes" id="UP000076321"/>
    </source>
</evidence>
<dbReference type="Proteomes" id="UP000076321">
    <property type="component" value="Unassembled WGS sequence"/>
</dbReference>
<dbReference type="AlphaFoldDB" id="A0A154M3Z1"/>
<protein>
    <recommendedName>
        <fullName evidence="3">AMP-binding enzyme C-terminal domain-containing protein</fullName>
    </recommendedName>
</protein>
<evidence type="ECO:0008006" key="3">
    <source>
        <dbReference type="Google" id="ProtNLM"/>
    </source>
</evidence>
<accession>A0A154M3Z1</accession>